<sequence>MDTVMSILHVASAVFIVGPMAIIPMTGLRTLRSGNAGQARSLAKSTVLFSWLSLLTFIFGFGAMGMAPKEYDLSFTTPWILWSIIAYVIAFVLTVFVVVPQMNKAADQAEAAGADAAAKPAGYGAIAGSSGIATLPARGGRAHDLEALTRGTGAAGR</sequence>
<dbReference type="RefSeq" id="WP_259612407.1">
    <property type="nucleotide sequence ID" value="NZ_CP091139.2"/>
</dbReference>
<proteinExistence type="predicted"/>
<feature type="transmembrane region" description="Helical" evidence="1">
    <location>
        <begin position="6"/>
        <end position="26"/>
    </location>
</feature>
<keyword evidence="1" id="KW-0812">Transmembrane</keyword>
<dbReference type="Pfam" id="PF10027">
    <property type="entry name" value="DUF2269"/>
    <property type="match status" value="1"/>
</dbReference>
<keyword evidence="1" id="KW-0472">Membrane</keyword>
<dbReference type="Proteomes" id="UP001054811">
    <property type="component" value="Chromosome"/>
</dbReference>
<evidence type="ECO:0000256" key="1">
    <source>
        <dbReference type="SAM" id="Phobius"/>
    </source>
</evidence>
<feature type="transmembrane region" description="Helical" evidence="1">
    <location>
        <begin position="47"/>
        <end position="67"/>
    </location>
</feature>
<name>A0ABY5NKV2_9MICO</name>
<evidence type="ECO:0000313" key="2">
    <source>
        <dbReference type="EMBL" id="UUT35783.1"/>
    </source>
</evidence>
<reference evidence="2" key="1">
    <citation type="submission" date="2022-01" db="EMBL/GenBank/DDBJ databases">
        <title>Microbacterium eymi and Microbacterium rhizovicinus sp. nov., isolated from the rhizospheric soil of Elymus tsukushiensis, a plant native to the Dokdo Islands, Republic of Korea.</title>
        <authorList>
            <person name="Hwang Y.J."/>
        </authorList>
    </citation>
    <scope>NUCLEOTIDE SEQUENCE</scope>
    <source>
        <strain evidence="2">KUDC0405</strain>
    </source>
</reference>
<dbReference type="InterPro" id="IPR018729">
    <property type="entry name" value="DUF2269_transmembrane"/>
</dbReference>
<keyword evidence="3" id="KW-1185">Reference proteome</keyword>
<dbReference type="EMBL" id="CP091139">
    <property type="protein sequence ID" value="UUT35783.1"/>
    <property type="molecule type" value="Genomic_DNA"/>
</dbReference>
<gene>
    <name evidence="2" type="ORF">L2X98_21525</name>
</gene>
<organism evidence="2 3">
    <name type="scientific">Microbacterium elymi</name>
    <dbReference type="NCBI Taxonomy" id="2909587"/>
    <lineage>
        <taxon>Bacteria</taxon>
        <taxon>Bacillati</taxon>
        <taxon>Actinomycetota</taxon>
        <taxon>Actinomycetes</taxon>
        <taxon>Micrococcales</taxon>
        <taxon>Microbacteriaceae</taxon>
        <taxon>Microbacterium</taxon>
    </lineage>
</organism>
<accession>A0ABY5NKV2</accession>
<evidence type="ECO:0000313" key="3">
    <source>
        <dbReference type="Proteomes" id="UP001054811"/>
    </source>
</evidence>
<keyword evidence="1" id="KW-1133">Transmembrane helix</keyword>
<feature type="transmembrane region" description="Helical" evidence="1">
    <location>
        <begin position="79"/>
        <end position="99"/>
    </location>
</feature>
<protein>
    <submittedName>
        <fullName evidence="2">DUF2269 domain-containing protein</fullName>
    </submittedName>
</protein>